<name>A0A420P280_FUSOX</name>
<comment type="caution">
    <text evidence="1">The sequence shown here is derived from an EMBL/GenBank/DDBJ whole genome shotgun (WGS) entry which is preliminary data.</text>
</comment>
<gene>
    <name evidence="1" type="ORF">BFJ69_g863</name>
</gene>
<evidence type="ECO:0000313" key="1">
    <source>
        <dbReference type="EMBL" id="RKK86639.1"/>
    </source>
</evidence>
<dbReference type="AlphaFoldDB" id="A0A420P280"/>
<dbReference type="Proteomes" id="UP000285084">
    <property type="component" value="Unassembled WGS sequence"/>
</dbReference>
<dbReference type="EMBL" id="MRCX01000004">
    <property type="protein sequence ID" value="RKK86639.1"/>
    <property type="molecule type" value="Genomic_DNA"/>
</dbReference>
<protein>
    <submittedName>
        <fullName evidence="1">Uncharacterized protein</fullName>
    </submittedName>
</protein>
<proteinExistence type="predicted"/>
<accession>A0A420P280</accession>
<evidence type="ECO:0000313" key="2">
    <source>
        <dbReference type="Proteomes" id="UP000285084"/>
    </source>
</evidence>
<organism evidence="1 2">
    <name type="scientific">Fusarium oxysporum</name>
    <name type="common">Fusarium vascular wilt</name>
    <dbReference type="NCBI Taxonomy" id="5507"/>
    <lineage>
        <taxon>Eukaryota</taxon>
        <taxon>Fungi</taxon>
        <taxon>Dikarya</taxon>
        <taxon>Ascomycota</taxon>
        <taxon>Pezizomycotina</taxon>
        <taxon>Sordariomycetes</taxon>
        <taxon>Hypocreomycetidae</taxon>
        <taxon>Hypocreales</taxon>
        <taxon>Nectriaceae</taxon>
        <taxon>Fusarium</taxon>
        <taxon>Fusarium oxysporum species complex</taxon>
    </lineage>
</organism>
<reference evidence="1 2" key="1">
    <citation type="journal article" date="2018" name="Sci. Rep.">
        <title>Characterisation of pathogen-specific regions and novel effector candidates in Fusarium oxysporum f. sp. cepae.</title>
        <authorList>
            <person name="Armitage A.D."/>
            <person name="Taylor A."/>
            <person name="Sobczyk M.K."/>
            <person name="Baxter L."/>
            <person name="Greenfield B.P."/>
            <person name="Bates H.J."/>
            <person name="Wilson F."/>
            <person name="Jackson A.C."/>
            <person name="Ott S."/>
            <person name="Harrison R.J."/>
            <person name="Clarkson J.P."/>
        </authorList>
    </citation>
    <scope>NUCLEOTIDE SEQUENCE [LARGE SCALE GENOMIC DNA]</scope>
    <source>
        <strain evidence="1 2">Fo_A13</strain>
    </source>
</reference>
<sequence>MAPPNLGNIPSQHYRPDPLQDLSNAIGDMAIRWLDKDMGLVAFTNYFIELCETHKTLQQSFVEIKEIENANTRGITECIDIGQRVSLLNAEAPSCKAVIDALVEQIRDMILVNLSASSTVTDILGRVGLDLIHCAESMGLILIKNDDPYADEATFALVRVCKDDCEWIQREITLVKDRMTLMGTRIMKHKTTLSRFLQLRTC</sequence>